<dbReference type="RefSeq" id="WP_207976770.1">
    <property type="nucleotide sequence ID" value="NZ_JAGDEL010000004.1"/>
</dbReference>
<evidence type="ECO:0000256" key="1">
    <source>
        <dbReference type="SAM" id="Coils"/>
    </source>
</evidence>
<reference evidence="2 3" key="1">
    <citation type="submission" date="2021-03" db="EMBL/GenBank/DDBJ databases">
        <title>Whole genome sequence of Metabacillus bambusae BG109.</title>
        <authorList>
            <person name="Jeong J.W."/>
        </authorList>
    </citation>
    <scope>NUCLEOTIDE SEQUENCE [LARGE SCALE GENOMIC DNA]</scope>
    <source>
        <strain evidence="2 3">BG109</strain>
    </source>
</reference>
<keyword evidence="1" id="KW-0175">Coiled coil</keyword>
<accession>A0ABS3N027</accession>
<evidence type="ECO:0000313" key="2">
    <source>
        <dbReference type="EMBL" id="MBO1511621.1"/>
    </source>
</evidence>
<protein>
    <submittedName>
        <fullName evidence="2">Uncharacterized protein</fullName>
    </submittedName>
</protein>
<name>A0ABS3N027_9BACI</name>
<sequence length="99" mass="11356">MEEKLDLILKELSGVKEDIKEIKDEVKAVKIELSDVKAKQVEVKTIVSAIKVSQEMTNAKTTALEGIQERQQLLMETLSYRSIQQESDIKELKRIIQNQ</sequence>
<proteinExistence type="predicted"/>
<gene>
    <name evidence="2" type="ORF">I7822_08060</name>
</gene>
<feature type="coiled-coil region" evidence="1">
    <location>
        <begin position="5"/>
        <end position="39"/>
    </location>
</feature>
<organism evidence="2 3">
    <name type="scientific">Metabacillus bambusae</name>
    <dbReference type="NCBI Taxonomy" id="2795218"/>
    <lineage>
        <taxon>Bacteria</taxon>
        <taxon>Bacillati</taxon>
        <taxon>Bacillota</taxon>
        <taxon>Bacilli</taxon>
        <taxon>Bacillales</taxon>
        <taxon>Bacillaceae</taxon>
        <taxon>Metabacillus</taxon>
    </lineage>
</organism>
<keyword evidence="3" id="KW-1185">Reference proteome</keyword>
<dbReference type="EMBL" id="JAGDEL010000004">
    <property type="protein sequence ID" value="MBO1511621.1"/>
    <property type="molecule type" value="Genomic_DNA"/>
</dbReference>
<dbReference type="Proteomes" id="UP000663981">
    <property type="component" value="Unassembled WGS sequence"/>
</dbReference>
<comment type="caution">
    <text evidence="2">The sequence shown here is derived from an EMBL/GenBank/DDBJ whole genome shotgun (WGS) entry which is preliminary data.</text>
</comment>
<evidence type="ECO:0000313" key="3">
    <source>
        <dbReference type="Proteomes" id="UP000663981"/>
    </source>
</evidence>